<dbReference type="AlphaFoldDB" id="A0AAU7DLE6"/>
<accession>A0AAU7DLE6</accession>
<reference evidence="6" key="1">
    <citation type="submission" date="2023-03" db="EMBL/GenBank/DDBJ databases">
        <title>Edaphobacter sp.</title>
        <authorList>
            <person name="Huber K.J."/>
            <person name="Papendorf J."/>
            <person name="Pilke C."/>
            <person name="Bunk B."/>
            <person name="Sproeer C."/>
            <person name="Pester M."/>
        </authorList>
    </citation>
    <scope>NUCLEOTIDE SEQUENCE</scope>
    <source>
        <strain evidence="6">DSM 110680</strain>
    </source>
</reference>
<keyword evidence="3 4" id="KW-0408">Iron</keyword>
<dbReference type="InterPro" id="IPR025992">
    <property type="entry name" value="Haem-bd"/>
</dbReference>
<keyword evidence="2 4" id="KW-0479">Metal-binding</keyword>
<sequence>MRPAIACAVFLIAAGGSLSFVHPWGNLRDDNTGPAILSGSEVPGDVRGILERNCADCHSNQTHWPVYSRIAPVSWLVERDVVRGRTALNFSAWAGMGAEDRIAALARIAAEARGGEMPPKPYALIHSAALTENENRQVTAWTRAERKRIRIEAAGHKEKNEEGN</sequence>
<evidence type="ECO:0000313" key="6">
    <source>
        <dbReference type="EMBL" id="XBH17900.1"/>
    </source>
</evidence>
<dbReference type="SMART" id="SM01235">
    <property type="entry name" value="Haem_bd"/>
    <property type="match status" value="1"/>
</dbReference>
<evidence type="ECO:0000256" key="4">
    <source>
        <dbReference type="PROSITE-ProRule" id="PRU00433"/>
    </source>
</evidence>
<dbReference type="SUPFAM" id="SSF46626">
    <property type="entry name" value="Cytochrome c"/>
    <property type="match status" value="1"/>
</dbReference>
<dbReference type="PROSITE" id="PS51007">
    <property type="entry name" value="CYTC"/>
    <property type="match status" value="1"/>
</dbReference>
<keyword evidence="1 4" id="KW-0349">Heme</keyword>
<organism evidence="6">
    <name type="scientific">Telmatobacter sp. DSM 110680</name>
    <dbReference type="NCBI Taxonomy" id="3036704"/>
    <lineage>
        <taxon>Bacteria</taxon>
        <taxon>Pseudomonadati</taxon>
        <taxon>Acidobacteriota</taxon>
        <taxon>Terriglobia</taxon>
        <taxon>Terriglobales</taxon>
        <taxon>Acidobacteriaceae</taxon>
        <taxon>Telmatobacter</taxon>
    </lineage>
</organism>
<feature type="domain" description="Cytochrome c" evidence="5">
    <location>
        <begin position="28"/>
        <end position="146"/>
    </location>
</feature>
<evidence type="ECO:0000256" key="3">
    <source>
        <dbReference type="ARBA" id="ARBA00023004"/>
    </source>
</evidence>
<dbReference type="GO" id="GO:0020037">
    <property type="term" value="F:heme binding"/>
    <property type="evidence" value="ECO:0007669"/>
    <property type="project" value="InterPro"/>
</dbReference>
<proteinExistence type="predicted"/>
<name>A0AAU7DLE6_9BACT</name>
<dbReference type="EMBL" id="CP121196">
    <property type="protein sequence ID" value="XBH17900.1"/>
    <property type="molecule type" value="Genomic_DNA"/>
</dbReference>
<dbReference type="RefSeq" id="WP_348263125.1">
    <property type="nucleotide sequence ID" value="NZ_CP121196.1"/>
</dbReference>
<dbReference type="InterPro" id="IPR009056">
    <property type="entry name" value="Cyt_c-like_dom"/>
</dbReference>
<protein>
    <submittedName>
        <fullName evidence="6">Heme-binding domain-containing protein</fullName>
    </submittedName>
</protein>
<dbReference type="GO" id="GO:0046872">
    <property type="term" value="F:metal ion binding"/>
    <property type="evidence" value="ECO:0007669"/>
    <property type="project" value="UniProtKB-KW"/>
</dbReference>
<gene>
    <name evidence="6" type="ORF">P8935_00880</name>
</gene>
<dbReference type="InterPro" id="IPR036909">
    <property type="entry name" value="Cyt_c-like_dom_sf"/>
</dbReference>
<evidence type="ECO:0000259" key="5">
    <source>
        <dbReference type="PROSITE" id="PS51007"/>
    </source>
</evidence>
<dbReference type="GO" id="GO:0009055">
    <property type="term" value="F:electron transfer activity"/>
    <property type="evidence" value="ECO:0007669"/>
    <property type="project" value="InterPro"/>
</dbReference>
<evidence type="ECO:0000256" key="2">
    <source>
        <dbReference type="ARBA" id="ARBA00022723"/>
    </source>
</evidence>
<evidence type="ECO:0000256" key="1">
    <source>
        <dbReference type="ARBA" id="ARBA00022617"/>
    </source>
</evidence>
<dbReference type="Pfam" id="PF14376">
    <property type="entry name" value="Haem_bd"/>
    <property type="match status" value="1"/>
</dbReference>